<name>A0A382GDU7_9ZZZZ</name>
<organism evidence="1">
    <name type="scientific">marine metagenome</name>
    <dbReference type="NCBI Taxonomy" id="408172"/>
    <lineage>
        <taxon>unclassified sequences</taxon>
        <taxon>metagenomes</taxon>
        <taxon>ecological metagenomes</taxon>
    </lineage>
</organism>
<sequence>IDYPRKLWSSLMVFNNGHEDCKKLTPEAVNTWTGKQLHQFEWTEKISEIPQKYIFVEGYDDPDVKWDYTGIHYTRGGPWVKDMDCDHINNLKDYVYWKDRLVKNGE</sequence>
<protein>
    <submittedName>
        <fullName evidence="1">Uncharacterized protein</fullName>
    </submittedName>
</protein>
<dbReference type="AlphaFoldDB" id="A0A382GDU7"/>
<accession>A0A382GDU7</accession>
<proteinExistence type="predicted"/>
<dbReference type="PANTHER" id="PTHR35105:SF2">
    <property type="entry name" value="PROTEIN CDI"/>
    <property type="match status" value="1"/>
</dbReference>
<evidence type="ECO:0000313" key="1">
    <source>
        <dbReference type="EMBL" id="SVB73099.1"/>
    </source>
</evidence>
<dbReference type="EMBL" id="UINC01054871">
    <property type="protein sequence ID" value="SVB73099.1"/>
    <property type="molecule type" value="Genomic_DNA"/>
</dbReference>
<dbReference type="PANTHER" id="PTHR35105">
    <property type="entry name" value="EXPRESSED PROTEIN"/>
    <property type="match status" value="1"/>
</dbReference>
<feature type="non-terminal residue" evidence="1">
    <location>
        <position position="1"/>
    </location>
</feature>
<reference evidence="1" key="1">
    <citation type="submission" date="2018-05" db="EMBL/GenBank/DDBJ databases">
        <authorList>
            <person name="Lanie J.A."/>
            <person name="Ng W.-L."/>
            <person name="Kazmierczak K.M."/>
            <person name="Andrzejewski T.M."/>
            <person name="Davidsen T.M."/>
            <person name="Wayne K.J."/>
            <person name="Tettelin H."/>
            <person name="Glass J.I."/>
            <person name="Rusch D."/>
            <person name="Podicherti R."/>
            <person name="Tsui H.-C.T."/>
            <person name="Winkler M.E."/>
        </authorList>
    </citation>
    <scope>NUCLEOTIDE SEQUENCE</scope>
</reference>
<gene>
    <name evidence="1" type="ORF">METZ01_LOCUS225953</name>
</gene>